<dbReference type="Gene3D" id="3.40.50.150">
    <property type="entry name" value="Vaccinia Virus protein VP39"/>
    <property type="match status" value="1"/>
</dbReference>
<proteinExistence type="predicted"/>
<evidence type="ECO:0000313" key="1">
    <source>
        <dbReference type="EMBL" id="ACZ62372.1"/>
    </source>
</evidence>
<protein>
    <submittedName>
        <fullName evidence="1">Uncharacterized protein</fullName>
    </submittedName>
</protein>
<dbReference type="InterPro" id="IPR029063">
    <property type="entry name" value="SAM-dependent_MTases_sf"/>
</dbReference>
<dbReference type="Pfam" id="PF13489">
    <property type="entry name" value="Methyltransf_23"/>
    <property type="match status" value="1"/>
</dbReference>
<sequence length="277" mass="31432">MDGNMNRPASDIDWAKAWDDATAQRGLRANLERQGHSREDFWQKYQTWMSLYVNRDYPGKLLDRILDITHQGGSLLDIGAGAGSFAIPLALHGVNVTAVEPSPRQSGALAKEIQKESLANIRIVHDEWEALLPEEITKHDHVMAVYSLEMENIRPALEKMIAVAAKNVLLVHTAGNDLRPALKTLFGLQASPDYIYIYNILYQMDFSPDVEVFCRDYKIPLEVQLEMFSYNPGLNPDELAKLKEHLSDSGKTFTEGGQVWLKRQNRDALIWIKKEVQ</sequence>
<dbReference type="EMBL" id="CP001827">
    <property type="protein sequence ID" value="ACZ62372.1"/>
    <property type="molecule type" value="Genomic_DNA"/>
</dbReference>
<dbReference type="KEGG" id="dev:DhcVS_1271"/>
<gene>
    <name evidence="1" type="ordered locus">DhcVS_1271</name>
</gene>
<dbReference type="Proteomes" id="UP000002506">
    <property type="component" value="Chromosome"/>
</dbReference>
<dbReference type="AlphaFoldDB" id="D2BJ72"/>
<dbReference type="HOGENOM" id="CLU_060275_0_0_0"/>
<dbReference type="eggNOG" id="COG2230">
    <property type="taxonomic scope" value="Bacteria"/>
</dbReference>
<name>D2BJ72_DEHMV</name>
<dbReference type="PANTHER" id="PTHR43667:SF2">
    <property type="entry name" value="FATTY ACID C-METHYL TRANSFERASE"/>
    <property type="match status" value="1"/>
</dbReference>
<dbReference type="CDD" id="cd02440">
    <property type="entry name" value="AdoMet_MTases"/>
    <property type="match status" value="1"/>
</dbReference>
<dbReference type="PANTHER" id="PTHR43667">
    <property type="entry name" value="CYCLOPROPANE-FATTY-ACYL-PHOSPHOLIPID SYNTHASE"/>
    <property type="match status" value="1"/>
</dbReference>
<reference evidence="1 2" key="1">
    <citation type="journal article" date="2009" name="PLoS Genet.">
        <title>Localized plasticity in the streamlined genomes of vinyl chloride respiring Dehalococcoides.</title>
        <authorList>
            <person name="McMurdie P.J."/>
            <person name="Behrens S.F."/>
            <person name="Muller J.A."/>
            <person name="Goke J."/>
            <person name="Ritalahti K.M."/>
            <person name="Wagner R."/>
            <person name="Goltsman E."/>
            <person name="Lapidus A."/>
            <person name="Holmes S."/>
            <person name="Loffler F.E."/>
            <person name="Spormann A.M."/>
        </authorList>
    </citation>
    <scope>NUCLEOTIDE SEQUENCE [LARGE SCALE GENOMIC DNA]</scope>
    <source>
        <strain evidence="1 2">VS</strain>
    </source>
</reference>
<dbReference type="InterPro" id="IPR050723">
    <property type="entry name" value="CFA/CMAS"/>
</dbReference>
<evidence type="ECO:0000313" key="2">
    <source>
        <dbReference type="Proteomes" id="UP000002506"/>
    </source>
</evidence>
<accession>D2BJ72</accession>
<organism evidence="1 2">
    <name type="scientific">Dehalococcoides mccartyi (strain VS)</name>
    <dbReference type="NCBI Taxonomy" id="311424"/>
    <lineage>
        <taxon>Bacteria</taxon>
        <taxon>Bacillati</taxon>
        <taxon>Chloroflexota</taxon>
        <taxon>Dehalococcoidia</taxon>
        <taxon>Dehalococcoidales</taxon>
        <taxon>Dehalococcoidaceae</taxon>
        <taxon>Dehalococcoides</taxon>
    </lineage>
</organism>
<dbReference type="SUPFAM" id="SSF53335">
    <property type="entry name" value="S-adenosyl-L-methionine-dependent methyltransferases"/>
    <property type="match status" value="1"/>
</dbReference>